<feature type="non-terminal residue" evidence="2">
    <location>
        <position position="1"/>
    </location>
</feature>
<dbReference type="PANTHER" id="PTHR40572:SF1">
    <property type="entry name" value="PROTEIN BAX"/>
    <property type="match status" value="1"/>
</dbReference>
<evidence type="ECO:0000313" key="2">
    <source>
        <dbReference type="EMBL" id="EDN56774.1"/>
    </source>
</evidence>
<evidence type="ECO:0000313" key="3">
    <source>
        <dbReference type="Proteomes" id="UP000242664"/>
    </source>
</evidence>
<name>A0ABM9WTT5_VIBAE</name>
<dbReference type="InterPro" id="IPR002901">
    <property type="entry name" value="MGlyc_endo_b_GlcNAc-like_dom"/>
</dbReference>
<dbReference type="Gene3D" id="1.10.530.10">
    <property type="match status" value="1"/>
</dbReference>
<dbReference type="EMBL" id="DS267827">
    <property type="protein sequence ID" value="EDN56774.1"/>
    <property type="molecule type" value="Genomic_DNA"/>
</dbReference>
<evidence type="ECO:0000259" key="1">
    <source>
        <dbReference type="Pfam" id="PF01832"/>
    </source>
</evidence>
<keyword evidence="3" id="KW-1185">Reference proteome</keyword>
<dbReference type="PANTHER" id="PTHR40572">
    <property type="entry name" value="PROTEIN BAX"/>
    <property type="match status" value="1"/>
</dbReference>
<sequence length="308" mass="34761">TLPRNGLELSSRSLQHRKTTMITMVTHRCLMPNSLKSISLRVAATCIAATFISIGPYLHYEQQFKYVENPDVLSGTIKHVDLSHLPHIGDIPDFNAIKDTKEKKAAFFDFLRPKIALENQRIRHERAFLTSLKVGQITQEQEEYAQRLAALYSLPLSDNKVDHAWLGEMLVRVNVLPEALVLTQAANESAWGTSRFATQANNLFGQWCYKKGCGIVPAQRGAGKAHEVEKFDSVQQSVHGYFMNVNRNPAYAELREIRASLAEKNKDLLSVATASELTHGLLAYSERGIAYVHDLRAMIRHNNAYWTQ</sequence>
<proteinExistence type="predicted"/>
<gene>
    <name evidence="2" type="ORF">VEx25_B0070</name>
</gene>
<dbReference type="InterPro" id="IPR053195">
    <property type="entry name" value="Bax-like"/>
</dbReference>
<dbReference type="Proteomes" id="UP000242664">
    <property type="component" value="Unassembled WGS sequence"/>
</dbReference>
<reference evidence="3" key="1">
    <citation type="submission" date="2006-10" db="EMBL/GenBank/DDBJ databases">
        <authorList>
            <person name="Heidelberg J."/>
            <person name="Sebastian Y."/>
        </authorList>
    </citation>
    <scope>NUCLEOTIDE SEQUENCE [LARGE SCALE GENOMIC DNA]</scope>
    <source>
        <strain evidence="3">EX25</strain>
    </source>
</reference>
<organism evidence="2 3">
    <name type="scientific">Vibrio antiquarius (strain Ex25)</name>
    <dbReference type="NCBI Taxonomy" id="150340"/>
    <lineage>
        <taxon>Bacteria</taxon>
        <taxon>Pseudomonadati</taxon>
        <taxon>Pseudomonadota</taxon>
        <taxon>Gammaproteobacteria</taxon>
        <taxon>Vibrionales</taxon>
        <taxon>Vibrionaceae</taxon>
        <taxon>Vibrio</taxon>
        <taxon>Vibrio diabolicus subgroup</taxon>
    </lineage>
</organism>
<accession>A0ABM9WTT5</accession>
<feature type="domain" description="Mannosyl-glycoprotein endo-beta-N-acetylglucosamidase-like" evidence="1">
    <location>
        <begin position="172"/>
        <end position="303"/>
    </location>
</feature>
<dbReference type="Pfam" id="PF01832">
    <property type="entry name" value="Glucosaminidase"/>
    <property type="match status" value="1"/>
</dbReference>
<protein>
    <submittedName>
        <fullName evidence="2">Mannosyl-glycoprotein endo-beta-N-acetylglucosaminidase</fullName>
    </submittedName>
</protein>